<keyword evidence="14" id="KW-1185">Reference proteome</keyword>
<evidence type="ECO:0000256" key="5">
    <source>
        <dbReference type="ARBA" id="ARBA00022737"/>
    </source>
</evidence>
<feature type="transmembrane region" description="Helical" evidence="10">
    <location>
        <begin position="296"/>
        <end position="318"/>
    </location>
</feature>
<dbReference type="PROSITE" id="PS50929">
    <property type="entry name" value="ABC_TM1F"/>
    <property type="match status" value="2"/>
</dbReference>
<evidence type="ECO:0000256" key="7">
    <source>
        <dbReference type="ARBA" id="ARBA00022840"/>
    </source>
</evidence>
<dbReference type="Gene3D" id="3.40.50.300">
    <property type="entry name" value="P-loop containing nucleotide triphosphate hydrolases"/>
    <property type="match status" value="2"/>
</dbReference>
<keyword evidence="3" id="KW-0813">Transport</keyword>
<proteinExistence type="inferred from homology"/>
<dbReference type="SUPFAM" id="SSF52540">
    <property type="entry name" value="P-loop containing nucleoside triphosphate hydrolases"/>
    <property type="match status" value="2"/>
</dbReference>
<dbReference type="GO" id="GO:0005524">
    <property type="term" value="F:ATP binding"/>
    <property type="evidence" value="ECO:0007669"/>
    <property type="project" value="UniProtKB-KW"/>
</dbReference>
<comment type="subcellular location">
    <subcellularLocation>
        <location evidence="1">Membrane</location>
        <topology evidence="1">Multi-pass membrane protein</topology>
    </subcellularLocation>
</comment>
<dbReference type="InterPro" id="IPR011527">
    <property type="entry name" value="ABC1_TM_dom"/>
</dbReference>
<feature type="domain" description="ABC transmembrane type-1" evidence="12">
    <location>
        <begin position="152"/>
        <end position="437"/>
    </location>
</feature>
<evidence type="ECO:0000259" key="11">
    <source>
        <dbReference type="PROSITE" id="PS50893"/>
    </source>
</evidence>
<dbReference type="PANTHER" id="PTHR24223:SF456">
    <property type="entry name" value="MULTIDRUG RESISTANCE-ASSOCIATED PROTEIN LETHAL(2)03659"/>
    <property type="match status" value="1"/>
</dbReference>
<evidence type="ECO:0000259" key="12">
    <source>
        <dbReference type="PROSITE" id="PS50929"/>
    </source>
</evidence>
<gene>
    <name evidence="13" type="ORF">HYPBUDRAFT_144603</name>
</gene>
<feature type="transmembrane region" description="Helical" evidence="10">
    <location>
        <begin position="851"/>
        <end position="873"/>
    </location>
</feature>
<feature type="domain" description="ABC transporter" evidence="11">
    <location>
        <begin position="486"/>
        <end position="714"/>
    </location>
</feature>
<feature type="transmembrane region" description="Helical" evidence="10">
    <location>
        <begin position="949"/>
        <end position="969"/>
    </location>
</feature>
<dbReference type="EMBL" id="KV454545">
    <property type="protein sequence ID" value="ODV65349.1"/>
    <property type="molecule type" value="Genomic_DNA"/>
</dbReference>
<evidence type="ECO:0000256" key="8">
    <source>
        <dbReference type="ARBA" id="ARBA00022989"/>
    </source>
</evidence>
<feature type="domain" description="ABC transmembrane type-1" evidence="12">
    <location>
        <begin position="815"/>
        <end position="1092"/>
    </location>
</feature>
<dbReference type="RefSeq" id="XP_020074416.1">
    <property type="nucleotide sequence ID" value="XM_020219885.1"/>
</dbReference>
<dbReference type="STRING" id="984485.A0A1E4RDJ8"/>
<dbReference type="GO" id="GO:0008559">
    <property type="term" value="F:ABC-type xenobiotic transporter activity"/>
    <property type="evidence" value="ECO:0007669"/>
    <property type="project" value="TreeGrafter"/>
</dbReference>
<evidence type="ECO:0000313" key="13">
    <source>
        <dbReference type="EMBL" id="ODV65349.1"/>
    </source>
</evidence>
<dbReference type="CDD" id="cd03250">
    <property type="entry name" value="ABCC_MRP_domain1"/>
    <property type="match status" value="1"/>
</dbReference>
<dbReference type="InterPro" id="IPR027417">
    <property type="entry name" value="P-loop_NTPase"/>
</dbReference>
<feature type="transmembrane region" description="Helical" evidence="10">
    <location>
        <begin position="378"/>
        <end position="401"/>
    </location>
</feature>
<dbReference type="FunFam" id="3.40.50.300:FF:000565">
    <property type="entry name" value="ABC bile acid transporter"/>
    <property type="match status" value="1"/>
</dbReference>
<evidence type="ECO:0000313" key="14">
    <source>
        <dbReference type="Proteomes" id="UP000095085"/>
    </source>
</evidence>
<evidence type="ECO:0000256" key="10">
    <source>
        <dbReference type="SAM" id="Phobius"/>
    </source>
</evidence>
<dbReference type="FunFam" id="1.20.1560.10:FF:000013">
    <property type="entry name" value="ABC transporter C family member 2"/>
    <property type="match status" value="1"/>
</dbReference>
<feature type="transmembrane region" description="Helical" evidence="10">
    <location>
        <begin position="1026"/>
        <end position="1053"/>
    </location>
</feature>
<evidence type="ECO:0000256" key="2">
    <source>
        <dbReference type="ARBA" id="ARBA00009726"/>
    </source>
</evidence>
<dbReference type="GeneID" id="30994435"/>
<reference evidence="14" key="1">
    <citation type="submission" date="2016-05" db="EMBL/GenBank/DDBJ databases">
        <title>Comparative genomics of biotechnologically important yeasts.</title>
        <authorList>
            <consortium name="DOE Joint Genome Institute"/>
            <person name="Riley R."/>
            <person name="Haridas S."/>
            <person name="Wolfe K.H."/>
            <person name="Lopes M.R."/>
            <person name="Hittinger C.T."/>
            <person name="Goker M."/>
            <person name="Salamov A."/>
            <person name="Wisecaver J."/>
            <person name="Long T.M."/>
            <person name="Aerts A.L."/>
            <person name="Barry K."/>
            <person name="Choi C."/>
            <person name="Clum A."/>
            <person name="Coughlan A.Y."/>
            <person name="Deshpande S."/>
            <person name="Douglass A.P."/>
            <person name="Hanson S.J."/>
            <person name="Klenk H.-P."/>
            <person name="Labutti K."/>
            <person name="Lapidus A."/>
            <person name="Lindquist E."/>
            <person name="Lipzen A."/>
            <person name="Meier-Kolthoff J.P."/>
            <person name="Ohm R.A."/>
            <person name="Otillar R.P."/>
            <person name="Pangilinan J."/>
            <person name="Peng Y."/>
            <person name="Rokas A."/>
            <person name="Rosa C.A."/>
            <person name="Scheuner C."/>
            <person name="Sibirny A.A."/>
            <person name="Slot J.C."/>
            <person name="Stielow J.B."/>
            <person name="Sun H."/>
            <person name="Kurtzman C.P."/>
            <person name="Blackwell M."/>
            <person name="Grigoriev I.V."/>
            <person name="Jeffries T.W."/>
        </authorList>
    </citation>
    <scope>NUCLEOTIDE SEQUENCE [LARGE SCALE GENOMIC DNA]</scope>
    <source>
        <strain evidence="14">NRRL Y-1933</strain>
    </source>
</reference>
<dbReference type="Pfam" id="PF00664">
    <property type="entry name" value="ABC_membrane"/>
    <property type="match status" value="2"/>
</dbReference>
<dbReference type="InterPro" id="IPR003439">
    <property type="entry name" value="ABC_transporter-like_ATP-bd"/>
</dbReference>
<dbReference type="InterPro" id="IPR050173">
    <property type="entry name" value="ABC_transporter_C-like"/>
</dbReference>
<organism evidence="13 14">
    <name type="scientific">Hyphopichia burtonii NRRL Y-1933</name>
    <dbReference type="NCBI Taxonomy" id="984485"/>
    <lineage>
        <taxon>Eukaryota</taxon>
        <taxon>Fungi</taxon>
        <taxon>Dikarya</taxon>
        <taxon>Ascomycota</taxon>
        <taxon>Saccharomycotina</taxon>
        <taxon>Pichiomycetes</taxon>
        <taxon>Debaryomycetaceae</taxon>
        <taxon>Hyphopichia</taxon>
    </lineage>
</organism>
<dbReference type="SUPFAM" id="SSF90123">
    <property type="entry name" value="ABC transporter transmembrane region"/>
    <property type="match status" value="2"/>
</dbReference>
<keyword evidence="7" id="KW-0067">ATP-binding</keyword>
<evidence type="ECO:0000256" key="9">
    <source>
        <dbReference type="ARBA" id="ARBA00023136"/>
    </source>
</evidence>
<keyword evidence="13" id="KW-0378">Hydrolase</keyword>
<dbReference type="InterPro" id="IPR036640">
    <property type="entry name" value="ABC1_TM_sf"/>
</dbReference>
<dbReference type="PROSITE" id="PS00211">
    <property type="entry name" value="ABC_TRANSPORTER_1"/>
    <property type="match status" value="2"/>
</dbReference>
<feature type="transmembrane region" description="Helical" evidence="10">
    <location>
        <begin position="923"/>
        <end position="943"/>
    </location>
</feature>
<feature type="transmembrane region" description="Helical" evidence="10">
    <location>
        <begin position="151"/>
        <end position="172"/>
    </location>
</feature>
<dbReference type="GO" id="GO:0000329">
    <property type="term" value="C:fungal-type vacuole membrane"/>
    <property type="evidence" value="ECO:0007669"/>
    <property type="project" value="UniProtKB-ARBA"/>
</dbReference>
<evidence type="ECO:0000256" key="1">
    <source>
        <dbReference type="ARBA" id="ARBA00004141"/>
    </source>
</evidence>
<accession>A0A1E4RDJ8</accession>
<dbReference type="PROSITE" id="PS50893">
    <property type="entry name" value="ABC_TRANSPORTER_2"/>
    <property type="match status" value="2"/>
</dbReference>
<feature type="transmembrane region" description="Helical" evidence="10">
    <location>
        <begin position="421"/>
        <end position="440"/>
    </location>
</feature>
<feature type="transmembrane region" description="Helical" evidence="10">
    <location>
        <begin position="266"/>
        <end position="290"/>
    </location>
</feature>
<dbReference type="CDD" id="cd03244">
    <property type="entry name" value="ABCC_MRP_domain2"/>
    <property type="match status" value="1"/>
</dbReference>
<keyword evidence="9 10" id="KW-0472">Membrane</keyword>
<dbReference type="PANTHER" id="PTHR24223">
    <property type="entry name" value="ATP-BINDING CASSETTE SUB-FAMILY C"/>
    <property type="match status" value="1"/>
</dbReference>
<evidence type="ECO:0000256" key="3">
    <source>
        <dbReference type="ARBA" id="ARBA00022448"/>
    </source>
</evidence>
<protein>
    <submittedName>
        <fullName evidence="13">p-loop containing nucleoside triphosphate hydrolase protein</fullName>
    </submittedName>
</protein>
<comment type="similarity">
    <text evidence="2">Belongs to the ABC transporter superfamily. ABCC family. Conjugate transporter (TC 3.A.1.208) subfamily.</text>
</comment>
<feature type="transmembrane region" description="Helical" evidence="10">
    <location>
        <begin position="193"/>
        <end position="210"/>
    </location>
</feature>
<dbReference type="FunFam" id="3.40.50.300:FF:000997">
    <property type="entry name" value="Multidrug resistance-associated protein 1"/>
    <property type="match status" value="1"/>
</dbReference>
<dbReference type="InterPro" id="IPR017871">
    <property type="entry name" value="ABC_transporter-like_CS"/>
</dbReference>
<feature type="transmembrane region" description="Helical" evidence="10">
    <location>
        <begin position="808"/>
        <end position="831"/>
    </location>
</feature>
<dbReference type="OrthoDB" id="6500128at2759"/>
<dbReference type="InterPro" id="IPR003593">
    <property type="entry name" value="AAA+_ATPase"/>
</dbReference>
<dbReference type="Gene3D" id="1.20.1560.10">
    <property type="entry name" value="ABC transporter type 1, transmembrane domain"/>
    <property type="match status" value="2"/>
</dbReference>
<dbReference type="CDD" id="cd18606">
    <property type="entry name" value="ABC_6TM_YOR1_D2_like"/>
    <property type="match status" value="1"/>
</dbReference>
<name>A0A1E4RDJ8_9ASCO</name>
<dbReference type="Proteomes" id="UP000095085">
    <property type="component" value="Unassembled WGS sequence"/>
</dbReference>
<sequence length="1389" mass="156702">MISGTLPVQNESYLSKLSPQKRFFSFLLKQKTIPLPEEHERKPFGFKDANFISRLFFWWVTPVLNVGYRRTLHAKDLFKLTKDLTVEYRLEQFKNCFESRLEYHRRRYLKKKLKNHQGNLINLDELSQTDDFKMPKFMLVEVMLIVFRKDLLIAVFFGFACCLGFTLAPFASKKLIQFVELKALGSDISIGKGIGYAFATALLILISGITAYQFEYFGSIVGTQARSVLTQLILAKNFKLSPKSRIKYPPGSVTSLISTDLSRVEIAFTFQVVLVAIPIPMGVSIAILIVNIGVSALISIAIFIIFLGGIGYFSKLLYAYRDVLSLLTDTRVGIMREIISNLKMIKFYNWEFPYWKSLTKVREEESNFVFKVQAIRSLVMVLSMSLTGVVTMIAFLVLYAFERHIKDAGSMFSSVQSFQAFGMLVFFIPQALSSVADLFMAAKRAGEFLTCEEFVQNENYITLIDEKDDCAIKISNAQFEWQLLDTKDEDSSNFADEEESANTATKLLKLMDINLQIFKSQFIAVTGLIGSGKSSFLNAISGNMTLNEGNVVINGSLLLSGDPWIQNATIRENILFGITFNKHWYDSVVFACCLQDDLKNLEAGDFTEVGEKGMTLSGGQKARIALARAVYASYDIILLDDVLSAVDVKVGQHIIEHCVFGLLKEKTLVLATHQLSLVDSADKIIFMNGDGTMSMGTKAELALLNPSFARLNEFSATKETEDDSDSIEQVLEEVELLVDDKSDRKHTQLKRRNVHREDTELDEEIVYEDIDLNKDITKGKIIEEEERAVNRLKAEVYITYIKEGTKQLTISGFFVILLFLAAISLFCQLFMNTWLSFWISRKFEDRSDSFYIGFYVMFVLLWVIFSVIENVYLAAIFTKSSKNLTLTAMRKVLGSPMSFIDTNPLGRIINRFSKDTDAMDNEIGPLLILAIEYTSTIIGSIILNIVYLPWIAMAIPGMFIFFFAVSNYYQASSREIRRQEALMRSFAFTAHSEILTGKNTILNFGKSSMFLETSNELMNNMNESSYMVLACQLWLNVNLESLGFVFVLLIALLCVNRVFHSSASTSGLLLTYTIQSASTLAPLLSALTKVENDMNAVERLCQYALHLKPEKDEGAQQLIEPGWPSNGVIEFQNVSMSYRPGLPLVLRDVSFKASSSERIGVCGRTGAGKSSIMSALYQLVSLTKGKILIDGVDISKLDLNTLRSNLSIIPQDPVLFSGTIRKNLDPFGEFDDSLLWNALSRCGTFDSQEMEIVKLTVAENVSKLHKFHLDQVVIDEGVNYSLGERQLISFARALVRNTKILILDEATSSVDYETDAKIQTTINNEFENVTILCIAHRLRTILHYDKIMTLERGEVKEFDTPINLIRKDEGIFKSMCEKSKITEEDILQS</sequence>
<keyword evidence="6" id="KW-0547">Nucleotide-binding</keyword>
<keyword evidence="8 10" id="KW-1133">Transmembrane helix</keyword>
<dbReference type="SMART" id="SM00382">
    <property type="entry name" value="AAA"/>
    <property type="match status" value="2"/>
</dbReference>
<feature type="domain" description="ABC transporter" evidence="11">
    <location>
        <begin position="1129"/>
        <end position="1377"/>
    </location>
</feature>
<dbReference type="GO" id="GO:0005886">
    <property type="term" value="C:plasma membrane"/>
    <property type="evidence" value="ECO:0007669"/>
    <property type="project" value="TreeGrafter"/>
</dbReference>
<keyword evidence="5" id="KW-0677">Repeat</keyword>
<keyword evidence="4 10" id="KW-0812">Transmembrane</keyword>
<dbReference type="CDD" id="cd18597">
    <property type="entry name" value="ABC_6TM_YOR1_D1_like"/>
    <property type="match status" value="1"/>
</dbReference>
<evidence type="ECO:0000256" key="6">
    <source>
        <dbReference type="ARBA" id="ARBA00022741"/>
    </source>
</evidence>
<evidence type="ECO:0000256" key="4">
    <source>
        <dbReference type="ARBA" id="ARBA00022692"/>
    </source>
</evidence>
<dbReference type="Pfam" id="PF00005">
    <property type="entry name" value="ABC_tran"/>
    <property type="match status" value="2"/>
</dbReference>
<dbReference type="GO" id="GO:0016887">
    <property type="term" value="F:ATP hydrolysis activity"/>
    <property type="evidence" value="ECO:0007669"/>
    <property type="project" value="InterPro"/>
</dbReference>